<dbReference type="AlphaFoldDB" id="N1PVF6"/>
<gene>
    <name evidence="1" type="ORF">DOTSEDRAFT_69404</name>
</gene>
<evidence type="ECO:0000313" key="2">
    <source>
        <dbReference type="Proteomes" id="UP000016933"/>
    </source>
</evidence>
<dbReference type="EMBL" id="KB446536">
    <property type="protein sequence ID" value="EME47456.1"/>
    <property type="molecule type" value="Genomic_DNA"/>
</dbReference>
<reference evidence="1 2" key="2">
    <citation type="journal article" date="2012" name="PLoS Pathog.">
        <title>Diverse lifestyles and strategies of plant pathogenesis encoded in the genomes of eighteen Dothideomycetes fungi.</title>
        <authorList>
            <person name="Ohm R.A."/>
            <person name="Feau N."/>
            <person name="Henrissat B."/>
            <person name="Schoch C.L."/>
            <person name="Horwitz B.A."/>
            <person name="Barry K.W."/>
            <person name="Condon B.J."/>
            <person name="Copeland A.C."/>
            <person name="Dhillon B."/>
            <person name="Glaser F."/>
            <person name="Hesse C.N."/>
            <person name="Kosti I."/>
            <person name="LaButti K."/>
            <person name="Lindquist E.A."/>
            <person name="Lucas S."/>
            <person name="Salamov A.A."/>
            <person name="Bradshaw R.E."/>
            <person name="Ciuffetti L."/>
            <person name="Hamelin R.C."/>
            <person name="Kema G.H.J."/>
            <person name="Lawrence C."/>
            <person name="Scott J.A."/>
            <person name="Spatafora J.W."/>
            <person name="Turgeon B.G."/>
            <person name="de Wit P.J.G.M."/>
            <person name="Zhong S."/>
            <person name="Goodwin S.B."/>
            <person name="Grigoriev I.V."/>
        </authorList>
    </citation>
    <scope>NUCLEOTIDE SEQUENCE [LARGE SCALE GENOMIC DNA]</scope>
    <source>
        <strain evidence="2">NZE10 / CBS 128990</strain>
    </source>
</reference>
<name>N1PVF6_DOTSN</name>
<proteinExistence type="predicted"/>
<protein>
    <submittedName>
        <fullName evidence="1">Uncharacterized protein</fullName>
    </submittedName>
</protein>
<evidence type="ECO:0000313" key="1">
    <source>
        <dbReference type="EMBL" id="EME47456.1"/>
    </source>
</evidence>
<organism evidence="1 2">
    <name type="scientific">Dothistroma septosporum (strain NZE10 / CBS 128990)</name>
    <name type="common">Red band needle blight fungus</name>
    <name type="synonym">Mycosphaerella pini</name>
    <dbReference type="NCBI Taxonomy" id="675120"/>
    <lineage>
        <taxon>Eukaryota</taxon>
        <taxon>Fungi</taxon>
        <taxon>Dikarya</taxon>
        <taxon>Ascomycota</taxon>
        <taxon>Pezizomycotina</taxon>
        <taxon>Dothideomycetes</taxon>
        <taxon>Dothideomycetidae</taxon>
        <taxon>Mycosphaerellales</taxon>
        <taxon>Mycosphaerellaceae</taxon>
        <taxon>Dothistroma</taxon>
    </lineage>
</organism>
<keyword evidence="2" id="KW-1185">Reference proteome</keyword>
<accession>N1PVF6</accession>
<reference evidence="2" key="1">
    <citation type="journal article" date="2012" name="PLoS Genet.">
        <title>The genomes of the fungal plant pathogens Cladosporium fulvum and Dothistroma septosporum reveal adaptation to different hosts and lifestyles but also signatures of common ancestry.</title>
        <authorList>
            <person name="de Wit P.J.G.M."/>
            <person name="van der Burgt A."/>
            <person name="Oekmen B."/>
            <person name="Stergiopoulos I."/>
            <person name="Abd-Elsalam K.A."/>
            <person name="Aerts A.L."/>
            <person name="Bahkali A.H."/>
            <person name="Beenen H.G."/>
            <person name="Chettri P."/>
            <person name="Cox M.P."/>
            <person name="Datema E."/>
            <person name="de Vries R.P."/>
            <person name="Dhillon B."/>
            <person name="Ganley A.R."/>
            <person name="Griffiths S.A."/>
            <person name="Guo Y."/>
            <person name="Hamelin R.C."/>
            <person name="Henrissat B."/>
            <person name="Kabir M.S."/>
            <person name="Jashni M.K."/>
            <person name="Kema G."/>
            <person name="Klaubauf S."/>
            <person name="Lapidus A."/>
            <person name="Levasseur A."/>
            <person name="Lindquist E."/>
            <person name="Mehrabi R."/>
            <person name="Ohm R.A."/>
            <person name="Owen T.J."/>
            <person name="Salamov A."/>
            <person name="Schwelm A."/>
            <person name="Schijlen E."/>
            <person name="Sun H."/>
            <person name="van den Burg H.A."/>
            <person name="van Ham R.C.H.J."/>
            <person name="Zhang S."/>
            <person name="Goodwin S.B."/>
            <person name="Grigoriev I.V."/>
            <person name="Collemare J."/>
            <person name="Bradshaw R.E."/>
        </authorList>
    </citation>
    <scope>NUCLEOTIDE SEQUENCE [LARGE SCALE GENOMIC DNA]</scope>
    <source>
        <strain evidence="2">NZE10 / CBS 128990</strain>
    </source>
</reference>
<sequence>MPHESGAPKGTSRLELDSNVNHALRRGVVLMAIAERAGAWPLEDGPDAKTCCGPGM</sequence>
<dbReference type="Proteomes" id="UP000016933">
    <property type="component" value="Unassembled WGS sequence"/>
</dbReference>
<dbReference type="HOGENOM" id="CLU_3014123_0_0_1"/>